<organism evidence="1 2">
    <name type="scientific">Neocallimastix californiae</name>
    <dbReference type="NCBI Taxonomy" id="1754190"/>
    <lineage>
        <taxon>Eukaryota</taxon>
        <taxon>Fungi</taxon>
        <taxon>Fungi incertae sedis</taxon>
        <taxon>Chytridiomycota</taxon>
        <taxon>Chytridiomycota incertae sedis</taxon>
        <taxon>Neocallimastigomycetes</taxon>
        <taxon>Neocallimastigales</taxon>
        <taxon>Neocallimastigaceae</taxon>
        <taxon>Neocallimastix</taxon>
    </lineage>
</organism>
<name>A0A1Y2CSY9_9FUNG</name>
<evidence type="ECO:0000313" key="1">
    <source>
        <dbReference type="EMBL" id="ORY50123.1"/>
    </source>
</evidence>
<gene>
    <name evidence="1" type="ORF">LY90DRAFT_508533</name>
</gene>
<comment type="caution">
    <text evidence="1">The sequence shown here is derived from an EMBL/GenBank/DDBJ whole genome shotgun (WGS) entry which is preliminary data.</text>
</comment>
<dbReference type="EMBL" id="MCOG01000098">
    <property type="protein sequence ID" value="ORY50123.1"/>
    <property type="molecule type" value="Genomic_DNA"/>
</dbReference>
<evidence type="ECO:0000313" key="2">
    <source>
        <dbReference type="Proteomes" id="UP000193920"/>
    </source>
</evidence>
<keyword evidence="2" id="KW-1185">Reference proteome</keyword>
<sequence length="372" mass="43897">MQFENTYMEDFYNNKENENINNEVFNINLKIKYPKTTKTNSYNNYNNFEDEYSNNRNEKPIIFRRESSLNLRAPNVDKQFRERRARSISFADISEFSNSNNNFLENNKYNVNRNYKMGNINNQKKSGNLTRNRSNSSLNGTTILAKKRSFRKPKVLISSKEHIRRLKKMKSSSAISFKNDNKNDKAVKRRYSIHFSPSPKLFSYDDDFYGDKFDESYSDLPPNNLYHELKQAREKELLQRKLENENNLEVVDEETVYYDSDSTLHNSNSQEVEDDENNGSLLKYLLKYLENSINKSNNDTINNTIEGDIEGNLSRNIMEREIKEGSFDDSIHSGSCQNLDEDSELHKQEELLESMFNDVMKNFYGYQTKFII</sequence>
<accession>A0A1Y2CSY9</accession>
<dbReference type="OrthoDB" id="2153559at2759"/>
<reference evidence="1 2" key="1">
    <citation type="submission" date="2016-08" db="EMBL/GenBank/DDBJ databases">
        <title>A Parts List for Fungal Cellulosomes Revealed by Comparative Genomics.</title>
        <authorList>
            <consortium name="DOE Joint Genome Institute"/>
            <person name="Haitjema C.H."/>
            <person name="Gilmore S.P."/>
            <person name="Henske J.K."/>
            <person name="Solomon K.V."/>
            <person name="De Groot R."/>
            <person name="Kuo A."/>
            <person name="Mondo S.J."/>
            <person name="Salamov A.A."/>
            <person name="Labutti K."/>
            <person name="Zhao Z."/>
            <person name="Chiniquy J."/>
            <person name="Barry K."/>
            <person name="Brewer H.M."/>
            <person name="Purvine S.O."/>
            <person name="Wright A.T."/>
            <person name="Boxma B."/>
            <person name="Van Alen T."/>
            <person name="Hackstein J.H."/>
            <person name="Baker S.E."/>
            <person name="Grigoriev I.V."/>
            <person name="O'Malley M.A."/>
        </authorList>
    </citation>
    <scope>NUCLEOTIDE SEQUENCE [LARGE SCALE GENOMIC DNA]</scope>
    <source>
        <strain evidence="1 2">G1</strain>
    </source>
</reference>
<proteinExistence type="predicted"/>
<dbReference type="Proteomes" id="UP000193920">
    <property type="component" value="Unassembled WGS sequence"/>
</dbReference>
<dbReference type="STRING" id="1754190.A0A1Y2CSY9"/>
<protein>
    <submittedName>
        <fullName evidence="1">Uncharacterized protein</fullName>
    </submittedName>
</protein>
<dbReference type="AlphaFoldDB" id="A0A1Y2CSY9"/>